<evidence type="ECO:0000313" key="3">
    <source>
        <dbReference type="EMBL" id="VFK75510.1"/>
    </source>
</evidence>
<dbReference type="EMBL" id="CAADGH010000024">
    <property type="protein sequence ID" value="VFK75510.1"/>
    <property type="molecule type" value="Genomic_DNA"/>
</dbReference>
<proteinExistence type="predicted"/>
<dbReference type="EMBL" id="CAADFO010000026">
    <property type="protein sequence ID" value="VFK27243.1"/>
    <property type="molecule type" value="Genomic_DNA"/>
</dbReference>
<organism evidence="3">
    <name type="scientific">Candidatus Kentrum sp. MB</name>
    <dbReference type="NCBI Taxonomy" id="2138164"/>
    <lineage>
        <taxon>Bacteria</taxon>
        <taxon>Pseudomonadati</taxon>
        <taxon>Pseudomonadota</taxon>
        <taxon>Gammaproteobacteria</taxon>
        <taxon>Candidatus Kentrum</taxon>
    </lineage>
</organism>
<protein>
    <submittedName>
        <fullName evidence="3">Uncharacterized protein</fullName>
    </submittedName>
</protein>
<evidence type="ECO:0000313" key="1">
    <source>
        <dbReference type="EMBL" id="VFK27243.1"/>
    </source>
</evidence>
<accession>A0A451BB50</accession>
<reference evidence="3" key="1">
    <citation type="submission" date="2019-02" db="EMBL/GenBank/DDBJ databases">
        <authorList>
            <person name="Gruber-Vodicka R. H."/>
            <person name="Seah K. B. B."/>
        </authorList>
    </citation>
    <scope>NUCLEOTIDE SEQUENCE</scope>
    <source>
        <strain evidence="1">BECK_BZ197</strain>
        <strain evidence="3">BECK_BZ198</strain>
        <strain evidence="2">BECK_BZ199</strain>
    </source>
</reference>
<evidence type="ECO:0000313" key="2">
    <source>
        <dbReference type="EMBL" id="VFK31082.1"/>
    </source>
</evidence>
<name>A0A451BB50_9GAMM</name>
<sequence length="115" mass="13347">MDPAGLSLEREANVPAVIFLRNLRSRYAGIRTLPARDKKASPFSPLIQEIPLMNHGDRLLEQDIQSVYNVESLKQYRDMLREVLNHPLVVWGSFRRNFPDPDHFVGELRSILEKH</sequence>
<dbReference type="EMBL" id="CAADFQ010000020">
    <property type="protein sequence ID" value="VFK31082.1"/>
    <property type="molecule type" value="Genomic_DNA"/>
</dbReference>
<dbReference type="AlphaFoldDB" id="A0A451BB50"/>
<gene>
    <name evidence="1" type="ORF">BECKMB1821G_GA0114241_102627</name>
    <name evidence="3" type="ORF">BECKMB1821H_GA0114242_102427</name>
    <name evidence="2" type="ORF">BECKMB1821I_GA0114274_102028</name>
</gene>